<evidence type="ECO:0008006" key="4">
    <source>
        <dbReference type="Google" id="ProtNLM"/>
    </source>
</evidence>
<dbReference type="PROSITE" id="PS51257">
    <property type="entry name" value="PROKAR_LIPOPROTEIN"/>
    <property type="match status" value="1"/>
</dbReference>
<name>A0A3P4ATA2_THETH</name>
<evidence type="ECO:0000313" key="2">
    <source>
        <dbReference type="EMBL" id="VCU53779.1"/>
    </source>
</evidence>
<reference evidence="2 3" key="1">
    <citation type="submission" date="2018-10" db="EMBL/GenBank/DDBJ databases">
        <authorList>
            <person name="Peiro R."/>
            <person name="Begona"/>
            <person name="Cbmso G."/>
            <person name="Lopez M."/>
            <person name="Gonzalez S."/>
            <person name="Sacristan E."/>
            <person name="Castillo E."/>
        </authorList>
    </citation>
    <scope>NUCLEOTIDE SEQUENCE [LARGE SCALE GENOMIC DNA]</scope>
    <source>
        <strain evidence="2">TTHNAR1</strain>
    </source>
</reference>
<evidence type="ECO:0000313" key="3">
    <source>
        <dbReference type="Proteomes" id="UP000279841"/>
    </source>
</evidence>
<sequence length="154" mass="16459" precursor="true">MKPSGIRWGLVVFGLVLAACSSNPPINATGTWLDLTAKTRPLNKADCPEDPINTGELRFSLNQSGSNVSGTVRAYTPGQPAAYGDVTAQIRQDGTINGNMVFSSQSGNSVISIAFEGRIQGTYFIGKTISPLTSQCPSNQNMVSVYLEWNAQKQ</sequence>
<accession>A0A3P4ATA2</accession>
<evidence type="ECO:0000256" key="1">
    <source>
        <dbReference type="SAM" id="SignalP"/>
    </source>
</evidence>
<proteinExistence type="predicted"/>
<dbReference type="AlphaFoldDB" id="A0A3P4ATA2"/>
<dbReference type="EMBL" id="LR027517">
    <property type="protein sequence ID" value="VCU53779.1"/>
    <property type="molecule type" value="Genomic_DNA"/>
</dbReference>
<gene>
    <name evidence="2" type="ORF">TTHN1_01565</name>
</gene>
<feature type="chain" id="PRO_5018285405" description="Lipoprotein" evidence="1">
    <location>
        <begin position="19"/>
        <end position="154"/>
    </location>
</feature>
<dbReference type="Proteomes" id="UP000279841">
    <property type="component" value="Chromosome"/>
</dbReference>
<organism evidence="2 3">
    <name type="scientific">Thermus thermophilus</name>
    <dbReference type="NCBI Taxonomy" id="274"/>
    <lineage>
        <taxon>Bacteria</taxon>
        <taxon>Thermotogati</taxon>
        <taxon>Deinococcota</taxon>
        <taxon>Deinococci</taxon>
        <taxon>Thermales</taxon>
        <taxon>Thermaceae</taxon>
        <taxon>Thermus</taxon>
    </lineage>
</organism>
<protein>
    <recommendedName>
        <fullName evidence="4">Lipoprotein</fullName>
    </recommendedName>
</protein>
<feature type="signal peptide" evidence="1">
    <location>
        <begin position="1"/>
        <end position="18"/>
    </location>
</feature>
<keyword evidence="1" id="KW-0732">Signal</keyword>